<accession>A0A8H5FX83</accession>
<dbReference type="InterPro" id="IPR015943">
    <property type="entry name" value="WD40/YVTN_repeat-like_dom_sf"/>
</dbReference>
<reference evidence="7 8" key="1">
    <citation type="journal article" date="2020" name="ISME J.">
        <title>Uncovering the hidden diversity of litter-decomposition mechanisms in mushroom-forming fungi.</title>
        <authorList>
            <person name="Floudas D."/>
            <person name="Bentzer J."/>
            <person name="Ahren D."/>
            <person name="Johansson T."/>
            <person name="Persson P."/>
            <person name="Tunlid A."/>
        </authorList>
    </citation>
    <scope>NUCLEOTIDE SEQUENCE [LARGE SCALE GENOMIC DNA]</scope>
    <source>
        <strain evidence="7 8">CBS 291.85</strain>
    </source>
</reference>
<gene>
    <name evidence="7" type="ORF">D9758_011962</name>
</gene>
<dbReference type="SMART" id="SM00320">
    <property type="entry name" value="WD40"/>
    <property type="match status" value="6"/>
</dbReference>
<feature type="repeat" description="WD" evidence="5">
    <location>
        <begin position="177"/>
        <end position="218"/>
    </location>
</feature>
<dbReference type="AlphaFoldDB" id="A0A8H5FX83"/>
<comment type="caution">
    <text evidence="7">The sequence shown here is derived from an EMBL/GenBank/DDBJ whole genome shotgun (WGS) entry which is preliminary data.</text>
</comment>
<dbReference type="Proteomes" id="UP000559256">
    <property type="component" value="Unassembled WGS sequence"/>
</dbReference>
<evidence type="ECO:0000313" key="7">
    <source>
        <dbReference type="EMBL" id="KAF5352289.1"/>
    </source>
</evidence>
<keyword evidence="4" id="KW-0539">Nucleus</keyword>
<evidence type="ECO:0000256" key="5">
    <source>
        <dbReference type="PROSITE-ProRule" id="PRU00221"/>
    </source>
</evidence>
<evidence type="ECO:0000256" key="3">
    <source>
        <dbReference type="ARBA" id="ARBA00022737"/>
    </source>
</evidence>
<proteinExistence type="predicted"/>
<evidence type="ECO:0000313" key="8">
    <source>
        <dbReference type="Proteomes" id="UP000559256"/>
    </source>
</evidence>
<dbReference type="PANTHER" id="PTHR19865">
    <property type="entry name" value="U3 SMALL NUCLEOLAR RNA INTERACTING PROTEIN 2"/>
    <property type="match status" value="1"/>
</dbReference>
<dbReference type="PROSITE" id="PS00678">
    <property type="entry name" value="WD_REPEATS_1"/>
    <property type="match status" value="1"/>
</dbReference>
<dbReference type="InterPro" id="IPR019775">
    <property type="entry name" value="WD40_repeat_CS"/>
</dbReference>
<sequence length="637" mass="68808">MPDSFFTSTKPRKRKRSDAGPSSSSKFARKVSGNPAKHDSGGRKSASKTKPNGLTTASVTKKKKRKTDEELQSDQTDDDEGGIDDMDLRAASDEQVESGDDDPDETPAEKRLRLAQLYLDSVKQDMGLAEGEFDAAEIDRELISARLKQDVMEHSGKVHLFVASSFDLSQSPKSLRTKGHRFSVTSAVASESGKYLFTSGKEGHIFKWDLSTGKKITTFYKLRPPPGKGKGKALDTESKGHTDEVLALALSSDGKYLASGGKDRKVGVWDAEKGEWVKGFVGPMCHKDTVSALAFRKATHTLYTASFDRTLKVFDLSPTVMGYVETLFGHQDNAVSIDSLRAETCVSVGARDKTARFWKIVDESQLVFRGGGKSKVREVLEGGLRGLDEDENVDEEAKENGHGKEGKKRFVEGSLECIAMIDESTFVTGGDSGSICLWTTTKKKPIFTEAVAHGLHEVQSETSGVIQTPRWITSIASLRYSDLFASGSWEGLIRLWQLDSKLKSFSLVGTITAPGVINSLQFVSPPREFFDKASWVTTSVSSSTSTPISAATAHASEGAASQAHSAFAQANGVQGLQSIKGGKEGGSGNPVLLSAGLGQELKFGRWLTLKEGVCNGAMVFALLPRTWTPTSMSTSLS</sequence>
<keyword evidence="3" id="KW-0677">Repeat</keyword>
<feature type="compositionally biased region" description="Polar residues" evidence="6">
    <location>
        <begin position="48"/>
        <end position="59"/>
    </location>
</feature>
<dbReference type="InterPro" id="IPR001680">
    <property type="entry name" value="WD40_rpt"/>
</dbReference>
<dbReference type="PROSITE" id="PS50082">
    <property type="entry name" value="WD_REPEATS_2"/>
    <property type="match status" value="3"/>
</dbReference>
<dbReference type="InterPro" id="IPR036322">
    <property type="entry name" value="WD40_repeat_dom_sf"/>
</dbReference>
<dbReference type="Gene3D" id="2.130.10.10">
    <property type="entry name" value="YVTN repeat-like/Quinoprotein amine dehydrogenase"/>
    <property type="match status" value="2"/>
</dbReference>
<keyword evidence="2 5" id="KW-0853">WD repeat</keyword>
<dbReference type="PANTHER" id="PTHR19865:SF0">
    <property type="entry name" value="U3 SMALL NUCLEOLAR RNA-INTERACTING PROTEIN 2"/>
    <property type="match status" value="1"/>
</dbReference>
<feature type="repeat" description="WD" evidence="5">
    <location>
        <begin position="238"/>
        <end position="279"/>
    </location>
</feature>
<feature type="repeat" description="WD" evidence="5">
    <location>
        <begin position="286"/>
        <end position="317"/>
    </location>
</feature>
<dbReference type="OrthoDB" id="189968at2759"/>
<organism evidence="7 8">
    <name type="scientific">Tetrapyrgos nigripes</name>
    <dbReference type="NCBI Taxonomy" id="182062"/>
    <lineage>
        <taxon>Eukaryota</taxon>
        <taxon>Fungi</taxon>
        <taxon>Dikarya</taxon>
        <taxon>Basidiomycota</taxon>
        <taxon>Agaricomycotina</taxon>
        <taxon>Agaricomycetes</taxon>
        <taxon>Agaricomycetidae</taxon>
        <taxon>Agaricales</taxon>
        <taxon>Marasmiineae</taxon>
        <taxon>Marasmiaceae</taxon>
        <taxon>Tetrapyrgos</taxon>
    </lineage>
</organism>
<dbReference type="PROSITE" id="PS50294">
    <property type="entry name" value="WD_REPEATS_REGION"/>
    <property type="match status" value="2"/>
</dbReference>
<dbReference type="GO" id="GO:0032040">
    <property type="term" value="C:small-subunit processome"/>
    <property type="evidence" value="ECO:0007669"/>
    <property type="project" value="TreeGrafter"/>
</dbReference>
<evidence type="ECO:0000256" key="2">
    <source>
        <dbReference type="ARBA" id="ARBA00022574"/>
    </source>
</evidence>
<dbReference type="SUPFAM" id="SSF50978">
    <property type="entry name" value="WD40 repeat-like"/>
    <property type="match status" value="1"/>
</dbReference>
<protein>
    <submittedName>
        <fullName evidence="7">Uncharacterized protein</fullName>
    </submittedName>
</protein>
<comment type="subcellular location">
    <subcellularLocation>
        <location evidence="1">Nucleus</location>
    </subcellularLocation>
</comment>
<dbReference type="Pfam" id="PF00400">
    <property type="entry name" value="WD40"/>
    <property type="match status" value="4"/>
</dbReference>
<keyword evidence="8" id="KW-1185">Reference proteome</keyword>
<feature type="compositionally biased region" description="Acidic residues" evidence="6">
    <location>
        <begin position="70"/>
        <end position="85"/>
    </location>
</feature>
<evidence type="ECO:0000256" key="6">
    <source>
        <dbReference type="SAM" id="MobiDB-lite"/>
    </source>
</evidence>
<evidence type="ECO:0000256" key="4">
    <source>
        <dbReference type="ARBA" id="ARBA00023242"/>
    </source>
</evidence>
<dbReference type="GO" id="GO:0034511">
    <property type="term" value="F:U3 snoRNA binding"/>
    <property type="evidence" value="ECO:0007669"/>
    <property type="project" value="InterPro"/>
</dbReference>
<dbReference type="EMBL" id="JAACJM010000066">
    <property type="protein sequence ID" value="KAF5352289.1"/>
    <property type="molecule type" value="Genomic_DNA"/>
</dbReference>
<name>A0A8H5FX83_9AGAR</name>
<evidence type="ECO:0000256" key="1">
    <source>
        <dbReference type="ARBA" id="ARBA00004123"/>
    </source>
</evidence>
<feature type="region of interest" description="Disordered" evidence="6">
    <location>
        <begin position="1"/>
        <end position="88"/>
    </location>
</feature>
<dbReference type="InterPro" id="IPR039241">
    <property type="entry name" value="Rrp9-like"/>
</dbReference>